<dbReference type="EMBL" id="CAACVI010000001">
    <property type="protein sequence ID" value="VEN72727.1"/>
    <property type="molecule type" value="Genomic_DNA"/>
</dbReference>
<name>A0A484HIQ9_9BACT</name>
<sequence>MRPLETAYTALNDIDAVSNILEAMKGWAISGAIFGCIHLIPGMGVPLGGGGFSEPLTQAMVHAGGGALSGAIRAGVAKYVGGKFFSGAKHFKRGC</sequence>
<protein>
    <submittedName>
        <fullName evidence="1">Uncharacterized protein</fullName>
    </submittedName>
</protein>
<reference evidence="1" key="1">
    <citation type="submission" date="2019-01" db="EMBL/GenBank/DDBJ databases">
        <authorList>
            <consortium name="Genoscope - CEA"/>
            <person name="William W."/>
        </authorList>
    </citation>
    <scope>NUCLEOTIDE SEQUENCE</scope>
    <source>
        <strain evidence="1">CR-1</strain>
    </source>
</reference>
<gene>
    <name evidence="1" type="ORF">EPICR_10226</name>
</gene>
<organism evidence="1">
    <name type="scientific">uncultured Desulfobacteraceae bacterium</name>
    <dbReference type="NCBI Taxonomy" id="218296"/>
    <lineage>
        <taxon>Bacteria</taxon>
        <taxon>Pseudomonadati</taxon>
        <taxon>Thermodesulfobacteriota</taxon>
        <taxon>Desulfobacteria</taxon>
        <taxon>Desulfobacterales</taxon>
        <taxon>Desulfobacteraceae</taxon>
        <taxon>environmental samples</taxon>
    </lineage>
</organism>
<accession>A0A484HIQ9</accession>
<dbReference type="AlphaFoldDB" id="A0A484HIQ9"/>
<proteinExistence type="predicted"/>
<evidence type="ECO:0000313" key="1">
    <source>
        <dbReference type="EMBL" id="VEN72727.1"/>
    </source>
</evidence>